<accession>A0AAW9SL91</accession>
<evidence type="ECO:0000256" key="5">
    <source>
        <dbReference type="ARBA" id="ARBA00022741"/>
    </source>
</evidence>
<dbReference type="GO" id="GO:0005737">
    <property type="term" value="C:cytoplasm"/>
    <property type="evidence" value="ECO:0007669"/>
    <property type="project" value="UniProtKB-SubCell"/>
</dbReference>
<feature type="binding site" evidence="9">
    <location>
        <position position="92"/>
    </location>
    <ligand>
        <name>substrate</name>
    </ligand>
</feature>
<evidence type="ECO:0000256" key="3">
    <source>
        <dbReference type="ARBA" id="ARBA00022605"/>
    </source>
</evidence>
<dbReference type="FunFam" id="3.40.1160.10:FF:000004">
    <property type="entry name" value="Acetylglutamate kinase"/>
    <property type="match status" value="1"/>
</dbReference>
<evidence type="ECO:0000256" key="2">
    <source>
        <dbReference type="ARBA" id="ARBA00022571"/>
    </source>
</evidence>
<comment type="catalytic activity">
    <reaction evidence="8 9">
        <text>N-acetyl-L-glutamate + ATP = N-acetyl-L-glutamyl 5-phosphate + ADP</text>
        <dbReference type="Rhea" id="RHEA:14629"/>
        <dbReference type="ChEBI" id="CHEBI:30616"/>
        <dbReference type="ChEBI" id="CHEBI:44337"/>
        <dbReference type="ChEBI" id="CHEBI:57936"/>
        <dbReference type="ChEBI" id="CHEBI:456216"/>
        <dbReference type="EC" id="2.7.2.8"/>
    </reaction>
</comment>
<dbReference type="HAMAP" id="MF_00082">
    <property type="entry name" value="ArgB"/>
    <property type="match status" value="1"/>
</dbReference>
<dbReference type="InterPro" id="IPR037528">
    <property type="entry name" value="ArgB"/>
</dbReference>
<feature type="binding site" evidence="9">
    <location>
        <position position="185"/>
    </location>
    <ligand>
        <name>substrate</name>
    </ligand>
</feature>
<keyword evidence="3 9" id="KW-0028">Amino-acid biosynthesis</keyword>
<dbReference type="CDD" id="cd04250">
    <property type="entry name" value="AAK_NAGK-C"/>
    <property type="match status" value="1"/>
</dbReference>
<feature type="binding site" evidence="9">
    <location>
        <begin position="70"/>
        <end position="71"/>
    </location>
    <ligand>
        <name>substrate</name>
    </ligand>
</feature>
<dbReference type="InterPro" id="IPR036393">
    <property type="entry name" value="AceGlu_kinase-like_sf"/>
</dbReference>
<dbReference type="Proteomes" id="UP001428774">
    <property type="component" value="Unassembled WGS sequence"/>
</dbReference>
<dbReference type="EC" id="2.7.2.8" evidence="9"/>
<dbReference type="PANTHER" id="PTHR23342:SF0">
    <property type="entry name" value="N-ACETYLGLUTAMATE SYNTHASE, MITOCHONDRIAL"/>
    <property type="match status" value="1"/>
</dbReference>
<dbReference type="NCBIfam" id="TIGR00761">
    <property type="entry name" value="argB"/>
    <property type="match status" value="1"/>
</dbReference>
<dbReference type="GO" id="GO:0042450">
    <property type="term" value="P:L-arginine biosynthetic process via ornithine"/>
    <property type="evidence" value="ECO:0007669"/>
    <property type="project" value="UniProtKB-UniRule"/>
</dbReference>
<keyword evidence="2 9" id="KW-0055">Arginine biosynthesis</keyword>
<proteinExistence type="inferred from homology"/>
<dbReference type="InterPro" id="IPR041727">
    <property type="entry name" value="NAGK-C"/>
</dbReference>
<dbReference type="PIRSF" id="PIRSF000728">
    <property type="entry name" value="NAGK"/>
    <property type="match status" value="1"/>
</dbReference>
<evidence type="ECO:0000313" key="11">
    <source>
        <dbReference type="EMBL" id="MEN9061633.1"/>
    </source>
</evidence>
<evidence type="ECO:0000256" key="4">
    <source>
        <dbReference type="ARBA" id="ARBA00022679"/>
    </source>
</evidence>
<dbReference type="GO" id="GO:0003991">
    <property type="term" value="F:acetylglutamate kinase activity"/>
    <property type="evidence" value="ECO:0007669"/>
    <property type="project" value="UniProtKB-UniRule"/>
</dbReference>
<comment type="caution">
    <text evidence="11">The sequence shown here is derived from an EMBL/GenBank/DDBJ whole genome shotgun (WGS) entry which is preliminary data.</text>
</comment>
<keyword evidence="7 9" id="KW-0067">ATP-binding</keyword>
<keyword evidence="4 9" id="KW-0808">Transferase</keyword>
<keyword evidence="6 9" id="KW-0418">Kinase</keyword>
<dbReference type="InterPro" id="IPR001048">
    <property type="entry name" value="Asp/Glu/Uridylate_kinase"/>
</dbReference>
<dbReference type="EMBL" id="JBDNCH010000002">
    <property type="protein sequence ID" value="MEN9061633.1"/>
    <property type="molecule type" value="Genomic_DNA"/>
</dbReference>
<reference evidence="11 12" key="1">
    <citation type="submission" date="2024-05" db="EMBL/GenBank/DDBJ databases">
        <title>Genome sequence of Ponticoccus litoralis KCCM 90028.</title>
        <authorList>
            <person name="Kim J.M."/>
            <person name="Lee J.K."/>
            <person name="Choi B.J."/>
            <person name="Bayburt H."/>
            <person name="Baek J.H."/>
            <person name="Jeon C.O."/>
        </authorList>
    </citation>
    <scope>NUCLEOTIDE SEQUENCE [LARGE SCALE GENOMIC DNA]</scope>
    <source>
        <strain evidence="11 12">KCCM 90028</strain>
    </source>
</reference>
<dbReference type="PRINTS" id="PR00474">
    <property type="entry name" value="GLU5KINASE"/>
</dbReference>
<evidence type="ECO:0000259" key="10">
    <source>
        <dbReference type="Pfam" id="PF00696"/>
    </source>
</evidence>
<gene>
    <name evidence="9 11" type="primary">argB</name>
    <name evidence="11" type="ORF">ABFB10_11930</name>
</gene>
<dbReference type="PANTHER" id="PTHR23342">
    <property type="entry name" value="N-ACETYLGLUTAMATE SYNTHASE"/>
    <property type="match status" value="1"/>
</dbReference>
<evidence type="ECO:0000256" key="6">
    <source>
        <dbReference type="ARBA" id="ARBA00022777"/>
    </source>
</evidence>
<evidence type="ECO:0000256" key="9">
    <source>
        <dbReference type="HAMAP-Rule" id="MF_00082"/>
    </source>
</evidence>
<evidence type="ECO:0000256" key="7">
    <source>
        <dbReference type="ARBA" id="ARBA00022840"/>
    </source>
</evidence>
<comment type="similarity">
    <text evidence="9">Belongs to the acetylglutamate kinase family. ArgB subfamily.</text>
</comment>
<keyword evidence="5 9" id="KW-0547">Nucleotide-binding</keyword>
<evidence type="ECO:0000256" key="1">
    <source>
        <dbReference type="ARBA" id="ARBA00004828"/>
    </source>
</evidence>
<feature type="domain" description="Aspartate/glutamate/uridylate kinase" evidence="10">
    <location>
        <begin position="31"/>
        <end position="264"/>
    </location>
</feature>
<keyword evidence="9" id="KW-0963">Cytoplasm</keyword>
<dbReference type="GO" id="GO:0005524">
    <property type="term" value="F:ATP binding"/>
    <property type="evidence" value="ECO:0007669"/>
    <property type="project" value="UniProtKB-UniRule"/>
</dbReference>
<dbReference type="AlphaFoldDB" id="A0AAW9SL91"/>
<dbReference type="InterPro" id="IPR004662">
    <property type="entry name" value="AcgluKinase_fam"/>
</dbReference>
<sequence>MRPRNMNKDWKATARTLSEALPYLQRYSGAVVVVKFGGNAMGDADAMAEFARDIVLMRQVGVNPVVVHGGGPMINEMLGKLGIESEFVRGKRVTDQATVEVVEMVLTGLVNKRIVQAIMDEGGRAVGLSGKDDDLMVCEADDPELGFVGRPIEMNVQVLRDLFAAGIIPVVAPVATGMDPLETFNVNGDTAAGAIAGALKADRLLLLTDVAGVKDGSGEVVTELVPDDIRKLTAEGVIAGGMIPKTETALKALEEGVRAVVIVDGRVSNACLLELFTEHGSGSMIRQPDLPSLTARRDAE</sequence>
<comment type="subcellular location">
    <subcellularLocation>
        <location evidence="9">Cytoplasm</location>
    </subcellularLocation>
</comment>
<comment type="pathway">
    <text evidence="1 9">Amino-acid biosynthesis; L-arginine biosynthesis; N(2)-acetyl-L-ornithine from L-glutamate: step 2/4.</text>
</comment>
<feature type="site" description="Transition state stabilizer" evidence="9">
    <location>
        <position position="35"/>
    </location>
</feature>
<comment type="function">
    <text evidence="9">Catalyzes the ATP-dependent phosphorylation of N-acetyl-L-glutamate.</text>
</comment>
<dbReference type="Gene3D" id="3.40.1160.10">
    <property type="entry name" value="Acetylglutamate kinase-like"/>
    <property type="match status" value="1"/>
</dbReference>
<evidence type="ECO:0000256" key="8">
    <source>
        <dbReference type="ARBA" id="ARBA00048141"/>
    </source>
</evidence>
<dbReference type="InterPro" id="IPR001057">
    <property type="entry name" value="Glu/AcGlu_kinase"/>
</dbReference>
<dbReference type="SUPFAM" id="SSF53633">
    <property type="entry name" value="Carbamate kinase-like"/>
    <property type="match status" value="1"/>
</dbReference>
<keyword evidence="12" id="KW-1185">Reference proteome</keyword>
<name>A0AAW9SL91_9RHOB</name>
<evidence type="ECO:0000313" key="12">
    <source>
        <dbReference type="Proteomes" id="UP001428774"/>
    </source>
</evidence>
<protein>
    <recommendedName>
        <fullName evidence="9">Acetylglutamate kinase</fullName>
        <ecNumber evidence="9">2.7.2.8</ecNumber>
    </recommendedName>
    <alternativeName>
        <fullName evidence="9">N-acetyl-L-glutamate 5-phosphotransferase</fullName>
    </alternativeName>
    <alternativeName>
        <fullName evidence="9">NAG kinase</fullName>
        <shortName evidence="9">NAGK</shortName>
    </alternativeName>
</protein>
<organism evidence="11 12">
    <name type="scientific">Ponticoccus litoralis</name>
    <dbReference type="NCBI Taxonomy" id="422297"/>
    <lineage>
        <taxon>Bacteria</taxon>
        <taxon>Pseudomonadati</taxon>
        <taxon>Pseudomonadota</taxon>
        <taxon>Alphaproteobacteria</taxon>
        <taxon>Rhodobacterales</taxon>
        <taxon>Roseobacteraceae</taxon>
        <taxon>Ponticoccus</taxon>
    </lineage>
</organism>
<dbReference type="Pfam" id="PF00696">
    <property type="entry name" value="AA_kinase"/>
    <property type="match status" value="1"/>
</dbReference>
<feature type="site" description="Transition state stabilizer" evidence="9">
    <location>
        <position position="245"/>
    </location>
</feature>